<gene>
    <name evidence="1" type="ORF">OTI717_LOCUS36532</name>
</gene>
<proteinExistence type="predicted"/>
<protein>
    <submittedName>
        <fullName evidence="1">Uncharacterized protein</fullName>
    </submittedName>
</protein>
<evidence type="ECO:0000313" key="2">
    <source>
        <dbReference type="Proteomes" id="UP000663823"/>
    </source>
</evidence>
<reference evidence="1" key="1">
    <citation type="submission" date="2021-02" db="EMBL/GenBank/DDBJ databases">
        <authorList>
            <person name="Nowell W R."/>
        </authorList>
    </citation>
    <scope>NUCLEOTIDE SEQUENCE</scope>
</reference>
<dbReference type="EMBL" id="CAJOAX010015669">
    <property type="protein sequence ID" value="CAF4157232.1"/>
    <property type="molecule type" value="Genomic_DNA"/>
</dbReference>
<organism evidence="1 2">
    <name type="scientific">Rotaria sordida</name>
    <dbReference type="NCBI Taxonomy" id="392033"/>
    <lineage>
        <taxon>Eukaryota</taxon>
        <taxon>Metazoa</taxon>
        <taxon>Spiralia</taxon>
        <taxon>Gnathifera</taxon>
        <taxon>Rotifera</taxon>
        <taxon>Eurotatoria</taxon>
        <taxon>Bdelloidea</taxon>
        <taxon>Philodinida</taxon>
        <taxon>Philodinidae</taxon>
        <taxon>Rotaria</taxon>
    </lineage>
</organism>
<evidence type="ECO:0000313" key="1">
    <source>
        <dbReference type="EMBL" id="CAF4157232.1"/>
    </source>
</evidence>
<name>A0A819YGQ6_9BILA</name>
<dbReference type="Proteomes" id="UP000663823">
    <property type="component" value="Unassembled WGS sequence"/>
</dbReference>
<dbReference type="AlphaFoldDB" id="A0A819YGQ6"/>
<sequence>MDLIYRCINIMNKKLEYCFDFKLNYHLRHRYTDVQDALATPSVCFSPTTIIDTPLHLLTPEQLKLLNREPAYVPLCQMYVSSASVSMEEIIQKRYKSLQHDLNILFTKCKMNVALSMLIKNAIKKLFSEVFSISLP</sequence>
<accession>A0A819YGQ6</accession>
<comment type="caution">
    <text evidence="1">The sequence shown here is derived from an EMBL/GenBank/DDBJ whole genome shotgun (WGS) entry which is preliminary data.</text>
</comment>